<dbReference type="Proteomes" id="UP000499080">
    <property type="component" value="Unassembled WGS sequence"/>
</dbReference>
<evidence type="ECO:0000313" key="2">
    <source>
        <dbReference type="Proteomes" id="UP000499080"/>
    </source>
</evidence>
<accession>A0A4Y2K9P7</accession>
<gene>
    <name evidence="1" type="ORF">AVEN_154729_1</name>
</gene>
<protein>
    <submittedName>
        <fullName evidence="1">Uncharacterized protein</fullName>
    </submittedName>
</protein>
<comment type="caution">
    <text evidence="1">The sequence shown here is derived from an EMBL/GenBank/DDBJ whole genome shotgun (WGS) entry which is preliminary data.</text>
</comment>
<proteinExistence type="predicted"/>
<reference evidence="1 2" key="1">
    <citation type="journal article" date="2019" name="Sci. Rep.">
        <title>Orb-weaving spider Araneus ventricosus genome elucidates the spidroin gene catalogue.</title>
        <authorList>
            <person name="Kono N."/>
            <person name="Nakamura H."/>
            <person name="Ohtoshi R."/>
            <person name="Moran D.A.P."/>
            <person name="Shinohara A."/>
            <person name="Yoshida Y."/>
            <person name="Fujiwara M."/>
            <person name="Mori M."/>
            <person name="Tomita M."/>
            <person name="Arakawa K."/>
        </authorList>
    </citation>
    <scope>NUCLEOTIDE SEQUENCE [LARGE SCALE GENOMIC DNA]</scope>
</reference>
<evidence type="ECO:0000313" key="1">
    <source>
        <dbReference type="EMBL" id="GBM98679.1"/>
    </source>
</evidence>
<dbReference type="AlphaFoldDB" id="A0A4Y2K9P7"/>
<organism evidence="1 2">
    <name type="scientific">Araneus ventricosus</name>
    <name type="common">Orbweaver spider</name>
    <name type="synonym">Epeira ventricosa</name>
    <dbReference type="NCBI Taxonomy" id="182803"/>
    <lineage>
        <taxon>Eukaryota</taxon>
        <taxon>Metazoa</taxon>
        <taxon>Ecdysozoa</taxon>
        <taxon>Arthropoda</taxon>
        <taxon>Chelicerata</taxon>
        <taxon>Arachnida</taxon>
        <taxon>Araneae</taxon>
        <taxon>Araneomorphae</taxon>
        <taxon>Entelegynae</taxon>
        <taxon>Araneoidea</taxon>
        <taxon>Araneidae</taxon>
        <taxon>Araneus</taxon>
    </lineage>
</organism>
<name>A0A4Y2K9P7_ARAVE</name>
<keyword evidence="2" id="KW-1185">Reference proteome</keyword>
<sequence length="196" mass="23248">MTNLTEMDVLLHGFFGKDFPTVLISNHIILVHFHQSRSEHRSFTDPIQWQPQSTSRTVLKEDAVDLKPGATRSVIIVKYDSWRRVLGWDRWDVEYKCELRKLVAFYTEREREDRALRRKMLIASKKRLLALHENQRDEIVKNIVYKTPVPSLDELKPRIITAIQNVTPQMLENTWREIEFRLHVLRATKGSHVQIH</sequence>
<dbReference type="EMBL" id="BGPR01004346">
    <property type="protein sequence ID" value="GBM98679.1"/>
    <property type="molecule type" value="Genomic_DNA"/>
</dbReference>